<evidence type="ECO:0000313" key="2">
    <source>
        <dbReference type="EMBL" id="KAG8155687.1"/>
    </source>
</evidence>
<evidence type="ECO:0000313" key="3">
    <source>
        <dbReference type="Proteomes" id="UP000827092"/>
    </source>
</evidence>
<dbReference type="EMBL" id="JAFNEN010007213">
    <property type="protein sequence ID" value="KAG8155687.1"/>
    <property type="molecule type" value="Genomic_DNA"/>
</dbReference>
<dbReference type="AlphaFoldDB" id="A0AAV6TDB3"/>
<feature type="compositionally biased region" description="Basic and acidic residues" evidence="1">
    <location>
        <begin position="1"/>
        <end position="11"/>
    </location>
</feature>
<reference evidence="2 3" key="1">
    <citation type="journal article" date="2022" name="Nat. Ecol. Evol.">
        <title>A masculinizing supergene underlies an exaggerated male reproductive morph in a spider.</title>
        <authorList>
            <person name="Hendrickx F."/>
            <person name="De Corte Z."/>
            <person name="Sonet G."/>
            <person name="Van Belleghem S.M."/>
            <person name="Kostlbacher S."/>
            <person name="Vangestel C."/>
        </authorList>
    </citation>
    <scope>NUCLEOTIDE SEQUENCE [LARGE SCALE GENOMIC DNA]</scope>
    <source>
        <strain evidence="2">W744_W776</strain>
    </source>
</reference>
<comment type="caution">
    <text evidence="2">The sequence shown here is derived from an EMBL/GenBank/DDBJ whole genome shotgun (WGS) entry which is preliminary data.</text>
</comment>
<keyword evidence="3" id="KW-1185">Reference proteome</keyword>
<evidence type="ECO:0000256" key="1">
    <source>
        <dbReference type="SAM" id="MobiDB-lite"/>
    </source>
</evidence>
<feature type="region of interest" description="Disordered" evidence="1">
    <location>
        <begin position="1"/>
        <end position="40"/>
    </location>
</feature>
<sequence length="87" mass="9895">MMLPDTERDARATWAMKNSPPRPPSSAVPVHVDGRPPIGRQNLENSRVDVVLFLLGKLSWMGRCGKELRKKGRLLIKLEKMESSHYI</sequence>
<gene>
    <name evidence="2" type="ORF">JTE90_021258</name>
</gene>
<organism evidence="2 3">
    <name type="scientific">Oedothorax gibbosus</name>
    <dbReference type="NCBI Taxonomy" id="931172"/>
    <lineage>
        <taxon>Eukaryota</taxon>
        <taxon>Metazoa</taxon>
        <taxon>Ecdysozoa</taxon>
        <taxon>Arthropoda</taxon>
        <taxon>Chelicerata</taxon>
        <taxon>Arachnida</taxon>
        <taxon>Araneae</taxon>
        <taxon>Araneomorphae</taxon>
        <taxon>Entelegynae</taxon>
        <taxon>Araneoidea</taxon>
        <taxon>Linyphiidae</taxon>
        <taxon>Erigoninae</taxon>
        <taxon>Oedothorax</taxon>
    </lineage>
</organism>
<dbReference type="Proteomes" id="UP000827092">
    <property type="component" value="Unassembled WGS sequence"/>
</dbReference>
<accession>A0AAV6TDB3</accession>
<protein>
    <submittedName>
        <fullName evidence="2">Uncharacterized protein</fullName>
    </submittedName>
</protein>
<proteinExistence type="predicted"/>
<name>A0AAV6TDB3_9ARAC</name>